<dbReference type="AlphaFoldDB" id="A0AA35Y522"/>
<sequence length="73" mass="8178">MPDFPTAPLPIDPQATAEQMIRLFGDEAENMAQKRAGMFLAQEDMDQARQWLIVTATVRELTHGTRRAGQAVH</sequence>
<name>A0AA35Y522_9PROT</name>
<comment type="caution">
    <text evidence="1">The sequence shown here is derived from an EMBL/GenBank/DDBJ whole genome shotgun (WGS) entry which is preliminary data.</text>
</comment>
<accession>A0AA35Y522</accession>
<evidence type="ECO:0000313" key="2">
    <source>
        <dbReference type="Proteomes" id="UP001176960"/>
    </source>
</evidence>
<protein>
    <submittedName>
        <fullName evidence="1">Uncharacterized protein</fullName>
    </submittedName>
</protein>
<evidence type="ECO:0000313" key="1">
    <source>
        <dbReference type="EMBL" id="CAI9122436.1"/>
    </source>
</evidence>
<dbReference type="Proteomes" id="UP001176960">
    <property type="component" value="Unassembled WGS sequence"/>
</dbReference>
<dbReference type="EMBL" id="CATKSH010000071">
    <property type="protein sequence ID" value="CAI9122436.1"/>
    <property type="molecule type" value="Genomic_DNA"/>
</dbReference>
<dbReference type="RefSeq" id="WP_289844027.1">
    <property type="nucleotide sequence ID" value="NZ_CATKSH010000071.1"/>
</dbReference>
<keyword evidence="2" id="KW-1185">Reference proteome</keyword>
<organism evidence="1 2">
    <name type="scientific">Brytella acorum</name>
    <dbReference type="NCBI Taxonomy" id="2959299"/>
    <lineage>
        <taxon>Bacteria</taxon>
        <taxon>Pseudomonadati</taxon>
        <taxon>Pseudomonadota</taxon>
        <taxon>Alphaproteobacteria</taxon>
        <taxon>Acetobacterales</taxon>
        <taxon>Acetobacteraceae</taxon>
        <taxon>Brytella</taxon>
    </lineage>
</organism>
<reference evidence="1" key="1">
    <citation type="submission" date="2023-03" db="EMBL/GenBank/DDBJ databases">
        <authorList>
            <person name="Cleenwerck I."/>
        </authorList>
    </citation>
    <scope>NUCLEOTIDE SEQUENCE</scope>
    <source>
        <strain evidence="1">LMG 32879</strain>
    </source>
</reference>
<gene>
    <name evidence="1" type="ORF">LMG32879_003303</name>
</gene>
<proteinExistence type="predicted"/>